<dbReference type="InterPro" id="IPR001867">
    <property type="entry name" value="OmpR/PhoB-type_DNA-bd"/>
</dbReference>
<reference evidence="7 8" key="1">
    <citation type="journal article" date="2018" name="Arch. Microbiol.">
        <title>New insights into the metabolic potential of the phototrophic purple bacterium Rhodopila globiformis DSM 161(T) from its draft genome sequence and evidence for a vanadium-dependent nitrogenase.</title>
        <authorList>
            <person name="Imhoff J.F."/>
            <person name="Rahn T."/>
            <person name="Kunzel S."/>
            <person name="Neulinger S.C."/>
        </authorList>
    </citation>
    <scope>NUCLEOTIDE SEQUENCE [LARGE SCALE GENOMIC DNA]</scope>
    <source>
        <strain evidence="7 8">DSM 161</strain>
    </source>
</reference>
<protein>
    <submittedName>
        <fullName evidence="7">DNA-binding response regulator</fullName>
    </submittedName>
</protein>
<feature type="modified residue" description="4-aspartylphosphate" evidence="2">
    <location>
        <position position="76"/>
    </location>
</feature>
<evidence type="ECO:0000256" key="3">
    <source>
        <dbReference type="PROSITE-ProRule" id="PRU01091"/>
    </source>
</evidence>
<dbReference type="Pfam" id="PF00072">
    <property type="entry name" value="Response_reg"/>
    <property type="match status" value="1"/>
</dbReference>
<evidence type="ECO:0000259" key="6">
    <source>
        <dbReference type="PROSITE" id="PS51755"/>
    </source>
</evidence>
<evidence type="ECO:0000259" key="5">
    <source>
        <dbReference type="PROSITE" id="PS50110"/>
    </source>
</evidence>
<dbReference type="GO" id="GO:0005829">
    <property type="term" value="C:cytosol"/>
    <property type="evidence" value="ECO:0007669"/>
    <property type="project" value="TreeGrafter"/>
</dbReference>
<evidence type="ECO:0000256" key="2">
    <source>
        <dbReference type="PROSITE-ProRule" id="PRU00169"/>
    </source>
</evidence>
<comment type="caution">
    <text evidence="7">The sequence shown here is derived from an EMBL/GenBank/DDBJ whole genome shotgun (WGS) entry which is preliminary data.</text>
</comment>
<feature type="domain" description="OmpR/PhoB-type" evidence="6">
    <location>
        <begin position="149"/>
        <end position="247"/>
    </location>
</feature>
<dbReference type="SUPFAM" id="SSF52172">
    <property type="entry name" value="CheY-like"/>
    <property type="match status" value="1"/>
</dbReference>
<evidence type="ECO:0000313" key="7">
    <source>
        <dbReference type="EMBL" id="PPQ30187.1"/>
    </source>
</evidence>
<dbReference type="Pfam" id="PF00486">
    <property type="entry name" value="Trans_reg_C"/>
    <property type="match status" value="1"/>
</dbReference>
<dbReference type="Gene3D" id="6.10.250.690">
    <property type="match status" value="1"/>
</dbReference>
<dbReference type="Gene3D" id="1.10.10.10">
    <property type="entry name" value="Winged helix-like DNA-binding domain superfamily/Winged helix DNA-binding domain"/>
    <property type="match status" value="1"/>
</dbReference>
<dbReference type="GO" id="GO:0000976">
    <property type="term" value="F:transcription cis-regulatory region binding"/>
    <property type="evidence" value="ECO:0007669"/>
    <property type="project" value="TreeGrafter"/>
</dbReference>
<dbReference type="PROSITE" id="PS51755">
    <property type="entry name" value="OMPR_PHOB"/>
    <property type="match status" value="1"/>
</dbReference>
<dbReference type="InterPro" id="IPR011006">
    <property type="entry name" value="CheY-like_superfamily"/>
</dbReference>
<proteinExistence type="predicted"/>
<dbReference type="GO" id="GO:0006355">
    <property type="term" value="P:regulation of DNA-templated transcription"/>
    <property type="evidence" value="ECO:0007669"/>
    <property type="project" value="InterPro"/>
</dbReference>
<dbReference type="EMBL" id="NHRY01000216">
    <property type="protein sequence ID" value="PPQ30187.1"/>
    <property type="molecule type" value="Genomic_DNA"/>
</dbReference>
<dbReference type="Proteomes" id="UP000239724">
    <property type="component" value="Unassembled WGS sequence"/>
</dbReference>
<sequence>MSSGVRTASPIAGSSRGPQKAAAPRARILLIEDDPEIADEVVSELTDRCYQVTWAATGTQGAEQARLGNHDLLICDVMLPGCDGLTLVRDLRQDGFRMPVLMVSALDAVSDRVAGLKTGGDDYVVKPFALAEIAARIEALLRRPQETRATVLRVGPLELDLIDRVARRGDRVAALSKSEFKLMEYLMRRPGQVITREMLLEGVWNYRVLPQTNLVDVHVGQLRRKIDPQGGEPMLLSIRGVGFMLRDPG</sequence>
<keyword evidence="8" id="KW-1185">Reference proteome</keyword>
<name>A0A2S6N6H2_RHOGL</name>
<dbReference type="RefSeq" id="WP_104520592.1">
    <property type="nucleotide sequence ID" value="NZ_NHRY01000216.1"/>
</dbReference>
<keyword evidence="2" id="KW-0597">Phosphoprotein</keyword>
<dbReference type="GO" id="GO:0032993">
    <property type="term" value="C:protein-DNA complex"/>
    <property type="evidence" value="ECO:0007669"/>
    <property type="project" value="TreeGrafter"/>
</dbReference>
<evidence type="ECO:0000313" key="8">
    <source>
        <dbReference type="Proteomes" id="UP000239724"/>
    </source>
</evidence>
<dbReference type="CDD" id="cd00383">
    <property type="entry name" value="trans_reg_C"/>
    <property type="match status" value="1"/>
</dbReference>
<organism evidence="7 8">
    <name type="scientific">Rhodopila globiformis</name>
    <name type="common">Rhodopseudomonas globiformis</name>
    <dbReference type="NCBI Taxonomy" id="1071"/>
    <lineage>
        <taxon>Bacteria</taxon>
        <taxon>Pseudomonadati</taxon>
        <taxon>Pseudomonadota</taxon>
        <taxon>Alphaproteobacteria</taxon>
        <taxon>Acetobacterales</taxon>
        <taxon>Acetobacteraceae</taxon>
        <taxon>Rhodopila</taxon>
    </lineage>
</organism>
<feature type="region of interest" description="Disordered" evidence="4">
    <location>
        <begin position="1"/>
        <end position="20"/>
    </location>
</feature>
<evidence type="ECO:0000256" key="4">
    <source>
        <dbReference type="SAM" id="MobiDB-lite"/>
    </source>
</evidence>
<accession>A0A2S6N6H2</accession>
<dbReference type="InterPro" id="IPR001789">
    <property type="entry name" value="Sig_transdc_resp-reg_receiver"/>
</dbReference>
<keyword evidence="1 3" id="KW-0238">DNA-binding</keyword>
<feature type="DNA-binding region" description="OmpR/PhoB-type" evidence="3">
    <location>
        <begin position="149"/>
        <end position="247"/>
    </location>
</feature>
<feature type="domain" description="Response regulatory" evidence="5">
    <location>
        <begin position="27"/>
        <end position="141"/>
    </location>
</feature>
<dbReference type="AlphaFoldDB" id="A0A2S6N6H2"/>
<dbReference type="SMART" id="SM00448">
    <property type="entry name" value="REC"/>
    <property type="match status" value="1"/>
</dbReference>
<dbReference type="InterPro" id="IPR036388">
    <property type="entry name" value="WH-like_DNA-bd_sf"/>
</dbReference>
<dbReference type="PANTHER" id="PTHR48111:SF76">
    <property type="entry name" value="TWO-COMPONENT RESPONSE REGULATOR"/>
    <property type="match status" value="1"/>
</dbReference>
<dbReference type="InterPro" id="IPR039420">
    <property type="entry name" value="WalR-like"/>
</dbReference>
<gene>
    <name evidence="7" type="ORF">CCS01_19960</name>
</gene>
<dbReference type="SMART" id="SM00862">
    <property type="entry name" value="Trans_reg_C"/>
    <property type="match status" value="1"/>
</dbReference>
<dbReference type="PROSITE" id="PS50110">
    <property type="entry name" value="RESPONSE_REGULATORY"/>
    <property type="match status" value="1"/>
</dbReference>
<dbReference type="OrthoDB" id="9802426at2"/>
<dbReference type="PANTHER" id="PTHR48111">
    <property type="entry name" value="REGULATOR OF RPOS"/>
    <property type="match status" value="1"/>
</dbReference>
<dbReference type="GO" id="GO:0000156">
    <property type="term" value="F:phosphorelay response regulator activity"/>
    <property type="evidence" value="ECO:0007669"/>
    <property type="project" value="TreeGrafter"/>
</dbReference>
<dbReference type="Gene3D" id="3.40.50.2300">
    <property type="match status" value="1"/>
</dbReference>
<evidence type="ECO:0000256" key="1">
    <source>
        <dbReference type="ARBA" id="ARBA00023125"/>
    </source>
</evidence>